<dbReference type="OrthoDB" id="10249433at2759"/>
<reference evidence="3" key="1">
    <citation type="journal article" date="2020" name="Stud. Mycol.">
        <title>101 Dothideomycetes genomes: a test case for predicting lifestyles and emergence of pathogens.</title>
        <authorList>
            <person name="Haridas S."/>
            <person name="Albert R."/>
            <person name="Binder M."/>
            <person name="Bloem J."/>
            <person name="Labutti K."/>
            <person name="Salamov A."/>
            <person name="Andreopoulos B."/>
            <person name="Baker S."/>
            <person name="Barry K."/>
            <person name="Bills G."/>
            <person name="Bluhm B."/>
            <person name="Cannon C."/>
            <person name="Castanera R."/>
            <person name="Culley D."/>
            <person name="Daum C."/>
            <person name="Ezra D."/>
            <person name="Gonzalez J."/>
            <person name="Henrissat B."/>
            <person name="Kuo A."/>
            <person name="Liang C."/>
            <person name="Lipzen A."/>
            <person name="Lutzoni F."/>
            <person name="Magnuson J."/>
            <person name="Mondo S."/>
            <person name="Nolan M."/>
            <person name="Ohm R."/>
            <person name="Pangilinan J."/>
            <person name="Park H.-J."/>
            <person name="Ramirez L."/>
            <person name="Alfaro M."/>
            <person name="Sun H."/>
            <person name="Tritt A."/>
            <person name="Yoshinaga Y."/>
            <person name="Zwiers L.-H."/>
            <person name="Turgeon B."/>
            <person name="Goodwin S."/>
            <person name="Spatafora J."/>
            <person name="Crous P."/>
            <person name="Grigoriev I."/>
        </authorList>
    </citation>
    <scope>NUCLEOTIDE SEQUENCE</scope>
    <source>
        <strain evidence="3">CBS 115976</strain>
    </source>
</reference>
<keyword evidence="1" id="KW-0472">Membrane</keyword>
<feature type="domain" description="Serine aminopeptidase S33" evidence="2">
    <location>
        <begin position="93"/>
        <end position="225"/>
    </location>
</feature>
<feature type="transmembrane region" description="Helical" evidence="1">
    <location>
        <begin position="12"/>
        <end position="34"/>
    </location>
</feature>
<accession>A0A6A6UHX0</accession>
<dbReference type="InterPro" id="IPR029058">
    <property type="entry name" value="AB_hydrolase_fold"/>
</dbReference>
<sequence length="307" mass="33885">MSGPTYLQTMVQWLRAPALLSTGIAVLASGLLYFKQNDVIYPRNIPENARTEVPKPHQFKIEHSEELSLRTPDEVNLHAFLIRPNAQHARNITIISFHGNAGNIGHRLPIAKVLSEDLGCNVLFVEYRGYGYSSGEPNEKGLGIDAQTALDYVRNRKDLRDTKIIIYGQSLGGAVAIGLVGKNQSQGDIAGLILENTFMSIRTLIPSVLPPAKYLTLLCHQLWPSNDVIPTIKKVPILFLSGLQDEIVPASHMKGLYDACVAEKKIWKAFPEGSHNDTIAEPGYFDAIEDFIVNEVLDEGEKSKSAL</sequence>
<dbReference type="PANTHER" id="PTHR12277:SF81">
    <property type="entry name" value="PROTEIN ABHD13"/>
    <property type="match status" value="1"/>
</dbReference>
<keyword evidence="4" id="KW-1185">Reference proteome</keyword>
<organism evidence="3 4">
    <name type="scientific">Microthyrium microscopicum</name>
    <dbReference type="NCBI Taxonomy" id="703497"/>
    <lineage>
        <taxon>Eukaryota</taxon>
        <taxon>Fungi</taxon>
        <taxon>Dikarya</taxon>
        <taxon>Ascomycota</taxon>
        <taxon>Pezizomycotina</taxon>
        <taxon>Dothideomycetes</taxon>
        <taxon>Dothideomycetes incertae sedis</taxon>
        <taxon>Microthyriales</taxon>
        <taxon>Microthyriaceae</taxon>
        <taxon>Microthyrium</taxon>
    </lineage>
</organism>
<evidence type="ECO:0000313" key="3">
    <source>
        <dbReference type="EMBL" id="KAF2671286.1"/>
    </source>
</evidence>
<keyword evidence="1" id="KW-0812">Transmembrane</keyword>
<evidence type="ECO:0000259" key="2">
    <source>
        <dbReference type="Pfam" id="PF12146"/>
    </source>
</evidence>
<dbReference type="GO" id="GO:0008474">
    <property type="term" value="F:palmitoyl-(protein) hydrolase activity"/>
    <property type="evidence" value="ECO:0007669"/>
    <property type="project" value="TreeGrafter"/>
</dbReference>
<dbReference type="Gene3D" id="3.40.50.1820">
    <property type="entry name" value="alpha/beta hydrolase"/>
    <property type="match status" value="1"/>
</dbReference>
<proteinExistence type="predicted"/>
<dbReference type="AlphaFoldDB" id="A0A6A6UHX0"/>
<dbReference type="InterPro" id="IPR022742">
    <property type="entry name" value="Hydrolase_4"/>
</dbReference>
<protein>
    <submittedName>
        <fullName evidence="3">BEM46 family protein</fullName>
    </submittedName>
</protein>
<name>A0A6A6UHX0_9PEZI</name>
<dbReference type="GO" id="GO:0016020">
    <property type="term" value="C:membrane"/>
    <property type="evidence" value="ECO:0007669"/>
    <property type="project" value="TreeGrafter"/>
</dbReference>
<evidence type="ECO:0000256" key="1">
    <source>
        <dbReference type="SAM" id="Phobius"/>
    </source>
</evidence>
<evidence type="ECO:0000313" key="4">
    <source>
        <dbReference type="Proteomes" id="UP000799302"/>
    </source>
</evidence>
<dbReference type="EMBL" id="MU004233">
    <property type="protein sequence ID" value="KAF2671286.1"/>
    <property type="molecule type" value="Genomic_DNA"/>
</dbReference>
<dbReference type="SUPFAM" id="SSF53474">
    <property type="entry name" value="alpha/beta-Hydrolases"/>
    <property type="match status" value="1"/>
</dbReference>
<dbReference type="Proteomes" id="UP000799302">
    <property type="component" value="Unassembled WGS sequence"/>
</dbReference>
<gene>
    <name evidence="3" type="ORF">BT63DRAFT_212505</name>
</gene>
<dbReference type="PANTHER" id="PTHR12277">
    <property type="entry name" value="ALPHA/BETA HYDROLASE DOMAIN-CONTAINING PROTEIN"/>
    <property type="match status" value="1"/>
</dbReference>
<dbReference type="Pfam" id="PF12146">
    <property type="entry name" value="Hydrolase_4"/>
    <property type="match status" value="1"/>
</dbReference>
<keyword evidence="1" id="KW-1133">Transmembrane helix</keyword>